<evidence type="ECO:0000259" key="11">
    <source>
        <dbReference type="SMART" id="SM01274"/>
    </source>
</evidence>
<dbReference type="PANTHER" id="PTHR23406">
    <property type="entry name" value="MALIC ENZYME-RELATED"/>
    <property type="match status" value="1"/>
</dbReference>
<feature type="domain" description="Malic enzyme NAD-binding" evidence="10">
    <location>
        <begin position="268"/>
        <end position="552"/>
    </location>
</feature>
<dbReference type="GO" id="GO:0006108">
    <property type="term" value="P:malate metabolic process"/>
    <property type="evidence" value="ECO:0007669"/>
    <property type="project" value="TreeGrafter"/>
</dbReference>
<evidence type="ECO:0000256" key="1">
    <source>
        <dbReference type="ARBA" id="ARBA00001936"/>
    </source>
</evidence>
<name>A0AAD6SBF3_9AGAR</name>
<feature type="binding site" evidence="7">
    <location>
        <position position="244"/>
    </location>
    <ligand>
        <name>a divalent metal cation</name>
        <dbReference type="ChEBI" id="CHEBI:60240"/>
    </ligand>
</feature>
<dbReference type="NCBIfam" id="NF010052">
    <property type="entry name" value="PRK13529.1"/>
    <property type="match status" value="1"/>
</dbReference>
<evidence type="ECO:0000259" key="10">
    <source>
        <dbReference type="SMART" id="SM00919"/>
    </source>
</evidence>
<evidence type="ECO:0000256" key="3">
    <source>
        <dbReference type="ARBA" id="ARBA00022723"/>
    </source>
</evidence>
<dbReference type="PRINTS" id="PR00072">
    <property type="entry name" value="MALOXRDTASE"/>
</dbReference>
<reference evidence="12" key="1">
    <citation type="submission" date="2023-03" db="EMBL/GenBank/DDBJ databases">
        <title>Massive genome expansion in bonnet fungi (Mycena s.s.) driven by repeated elements and novel gene families across ecological guilds.</title>
        <authorList>
            <consortium name="Lawrence Berkeley National Laboratory"/>
            <person name="Harder C.B."/>
            <person name="Miyauchi S."/>
            <person name="Viragh M."/>
            <person name="Kuo A."/>
            <person name="Thoen E."/>
            <person name="Andreopoulos B."/>
            <person name="Lu D."/>
            <person name="Skrede I."/>
            <person name="Drula E."/>
            <person name="Henrissat B."/>
            <person name="Morin E."/>
            <person name="Kohler A."/>
            <person name="Barry K."/>
            <person name="LaButti K."/>
            <person name="Morin E."/>
            <person name="Salamov A."/>
            <person name="Lipzen A."/>
            <person name="Mereny Z."/>
            <person name="Hegedus B."/>
            <person name="Baldrian P."/>
            <person name="Stursova M."/>
            <person name="Weitz H."/>
            <person name="Taylor A."/>
            <person name="Grigoriev I.V."/>
            <person name="Nagy L.G."/>
            <person name="Martin F."/>
            <person name="Kauserud H."/>
        </authorList>
    </citation>
    <scope>NUCLEOTIDE SEQUENCE</scope>
    <source>
        <strain evidence="12">CBHHK200</strain>
    </source>
</reference>
<dbReference type="EMBL" id="JARJCM010000171">
    <property type="protein sequence ID" value="KAJ7024420.1"/>
    <property type="molecule type" value="Genomic_DNA"/>
</dbReference>
<feature type="binding site" evidence="7">
    <location>
        <position position="243"/>
    </location>
    <ligand>
        <name>a divalent metal cation</name>
        <dbReference type="ChEBI" id="CHEBI:60240"/>
    </ligand>
</feature>
<keyword evidence="8" id="KW-0560">Oxidoreductase</keyword>
<dbReference type="InterPro" id="IPR001891">
    <property type="entry name" value="Malic_OxRdtase"/>
</dbReference>
<keyword evidence="4" id="KW-0520">NAD</keyword>
<dbReference type="InterPro" id="IPR046346">
    <property type="entry name" value="Aminoacid_DH-like_N_sf"/>
</dbReference>
<dbReference type="PROSITE" id="PS00331">
    <property type="entry name" value="MALIC_ENZYMES"/>
    <property type="match status" value="1"/>
</dbReference>
<feature type="domain" description="Malic enzyme N-terminal" evidence="11">
    <location>
        <begin position="77"/>
        <end position="258"/>
    </location>
</feature>
<dbReference type="InterPro" id="IPR037062">
    <property type="entry name" value="Malic_N_dom_sf"/>
</dbReference>
<dbReference type="Pfam" id="PF03949">
    <property type="entry name" value="Malic_M"/>
    <property type="match status" value="1"/>
</dbReference>
<dbReference type="PANTHER" id="PTHR23406:SF34">
    <property type="entry name" value="NAD-DEPENDENT MALIC ENZYME, MITOCHONDRIAL"/>
    <property type="match status" value="1"/>
</dbReference>
<feature type="binding site" evidence="6">
    <location>
        <position position="464"/>
    </location>
    <ligand>
        <name>(S)-malate</name>
        <dbReference type="ChEBI" id="CHEBI:15589"/>
    </ligand>
</feature>
<feature type="binding site" evidence="7">
    <location>
        <position position="267"/>
    </location>
    <ligand>
        <name>a divalent metal cation</name>
        <dbReference type="ChEBI" id="CHEBI:60240"/>
    </ligand>
</feature>
<dbReference type="InterPro" id="IPR036291">
    <property type="entry name" value="NAD(P)-bd_dom_sf"/>
</dbReference>
<evidence type="ECO:0000256" key="5">
    <source>
        <dbReference type="PIRSR" id="PIRSR000106-1"/>
    </source>
</evidence>
<organism evidence="12 13">
    <name type="scientific">Mycena alexandri</name>
    <dbReference type="NCBI Taxonomy" id="1745969"/>
    <lineage>
        <taxon>Eukaryota</taxon>
        <taxon>Fungi</taxon>
        <taxon>Dikarya</taxon>
        <taxon>Basidiomycota</taxon>
        <taxon>Agaricomycotina</taxon>
        <taxon>Agaricomycetes</taxon>
        <taxon>Agaricomycetidae</taxon>
        <taxon>Agaricales</taxon>
        <taxon>Marasmiineae</taxon>
        <taxon>Mycenaceae</taxon>
        <taxon>Mycena</taxon>
    </lineage>
</organism>
<dbReference type="InterPro" id="IPR012302">
    <property type="entry name" value="Malic_NAD-bd"/>
</dbReference>
<comment type="cofactor">
    <cofactor evidence="7">
        <name>Mg(2+)</name>
        <dbReference type="ChEBI" id="CHEBI:18420"/>
    </cofactor>
    <cofactor evidence="7">
        <name>Mn(2+)</name>
        <dbReference type="ChEBI" id="CHEBI:29035"/>
    </cofactor>
    <text evidence="7">Divalent metal cations. Prefers magnesium or manganese.</text>
</comment>
<dbReference type="GO" id="GO:0004471">
    <property type="term" value="F:malate dehydrogenase (decarboxylating) (NAD+) activity"/>
    <property type="evidence" value="ECO:0007669"/>
    <property type="project" value="TreeGrafter"/>
</dbReference>
<keyword evidence="9" id="KW-1133">Transmembrane helix</keyword>
<dbReference type="Gene3D" id="3.40.50.10380">
    <property type="entry name" value="Malic enzyme, N-terminal domain"/>
    <property type="match status" value="1"/>
</dbReference>
<evidence type="ECO:0000256" key="8">
    <source>
        <dbReference type="RuleBase" id="RU003426"/>
    </source>
</evidence>
<dbReference type="FunFam" id="3.40.50.10380:FF:000001">
    <property type="entry name" value="NAD-dependent malic enzyme"/>
    <property type="match status" value="1"/>
</dbReference>
<feature type="transmembrane region" description="Helical" evidence="9">
    <location>
        <begin position="488"/>
        <end position="510"/>
    </location>
</feature>
<feature type="active site" description="Proton acceptor" evidence="5">
    <location>
        <position position="172"/>
    </location>
</feature>
<dbReference type="SMART" id="SM01274">
    <property type="entry name" value="malic"/>
    <property type="match status" value="1"/>
</dbReference>
<feature type="active site" description="Proton donor" evidence="5">
    <location>
        <position position="100"/>
    </location>
</feature>
<evidence type="ECO:0000256" key="4">
    <source>
        <dbReference type="ARBA" id="ARBA00023027"/>
    </source>
</evidence>
<dbReference type="PIRSF" id="PIRSF000106">
    <property type="entry name" value="ME"/>
    <property type="match status" value="1"/>
</dbReference>
<gene>
    <name evidence="12" type="ORF">C8F04DRAFT_162719</name>
</gene>
<comment type="caution">
    <text evidence="12">The sequence shown here is derived from an EMBL/GenBank/DDBJ whole genome shotgun (WGS) entry which is preliminary data.</text>
</comment>
<keyword evidence="13" id="KW-1185">Reference proteome</keyword>
<dbReference type="AlphaFoldDB" id="A0AAD6SBF3"/>
<dbReference type="InterPro" id="IPR015884">
    <property type="entry name" value="Malic_enzyme_CS"/>
</dbReference>
<evidence type="ECO:0000256" key="6">
    <source>
        <dbReference type="PIRSR" id="PIRSR000106-2"/>
    </source>
</evidence>
<comment type="similarity">
    <text evidence="2 8">Belongs to the malic enzymes family.</text>
</comment>
<dbReference type="Proteomes" id="UP001218188">
    <property type="component" value="Unassembled WGS sequence"/>
</dbReference>
<evidence type="ECO:0000313" key="12">
    <source>
        <dbReference type="EMBL" id="KAJ7024420.1"/>
    </source>
</evidence>
<dbReference type="InterPro" id="IPR012301">
    <property type="entry name" value="Malic_N_dom"/>
</dbReference>
<keyword evidence="9" id="KW-0472">Membrane</keyword>
<feature type="binding site" evidence="6">
    <location>
        <position position="419"/>
    </location>
    <ligand>
        <name>(S)-malate</name>
        <dbReference type="ChEBI" id="CHEBI:15589"/>
    </ligand>
</feature>
<dbReference type="SUPFAM" id="SSF53223">
    <property type="entry name" value="Aminoacid dehydrogenase-like, N-terminal domain"/>
    <property type="match status" value="1"/>
</dbReference>
<protein>
    <recommendedName>
        <fullName evidence="8">Malic enzyme</fullName>
    </recommendedName>
</protein>
<dbReference type="Pfam" id="PF00390">
    <property type="entry name" value="malic"/>
    <property type="match status" value="1"/>
</dbReference>
<keyword evidence="9" id="KW-0812">Transmembrane</keyword>
<evidence type="ECO:0000256" key="7">
    <source>
        <dbReference type="PIRSR" id="PIRSR000106-3"/>
    </source>
</evidence>
<dbReference type="GO" id="GO:0046872">
    <property type="term" value="F:metal ion binding"/>
    <property type="evidence" value="ECO:0007669"/>
    <property type="project" value="UniProtKB-KW"/>
</dbReference>
<comment type="cofactor">
    <cofactor evidence="1">
        <name>Mn(2+)</name>
        <dbReference type="ChEBI" id="CHEBI:29035"/>
    </cofactor>
</comment>
<dbReference type="SMART" id="SM00919">
    <property type="entry name" value="Malic_M"/>
    <property type="match status" value="1"/>
</dbReference>
<sequence>MSNETVFRVALRGEELLNNPRFNKGTAFTVPERKAFGLTGRLPSKVNTLDEQCERAYQQLENRDSDIRKNSFLQSLKNQNMVLYYTLLTRHLRELIPVIYTPTEAEAIADYSHLFRRSEGLYLTFPDQDSMEEDFLEQTKGKNIDLVVCSDSEAILGIGDQGVGGIGISSAKSVIYSLIGGINPAQTLSVVLDVGTNNEDLLKDHLYVGWRNKRIRGEEYDKFVDKFVQLVRKHIPQCLLHFEDFGVTNAQTLLRRYRDTHAVFNDDIQGTGAVTLSCVMAAVGVTNSKLSEQRYIIYGAGSAGLGIARQLRDAIVSTDSMPVAEATALFYLIDKHGLIKQSLGKANIRDDLEEFVRPDEEWVEVKENGAGEIGLLETIRKIKPTVLIGCSTHAGAFTEEIVKAMADGCDRPIILPLSNPSKLVEVDPKDANDWTQGKALLATGSPFPPAKMPNGKDYVIAECNNALIYPGLGFGAIITKSRRMTDTMIIAGAWAVSSDLASCLIAVFFLGARRLASLSPALKDPDDALLPDFADAPEVNFEVAVAVAEQAVEEGSANITWKTEEMRDKVRQHLWRPIYGEYVYDKDGMA</sequence>
<proteinExistence type="inferred from homology"/>
<accession>A0AAD6SBF3</accession>
<dbReference type="SUPFAM" id="SSF51735">
    <property type="entry name" value="NAD(P)-binding Rossmann-fold domains"/>
    <property type="match status" value="1"/>
</dbReference>
<dbReference type="GO" id="GO:0005829">
    <property type="term" value="C:cytosol"/>
    <property type="evidence" value="ECO:0007669"/>
    <property type="project" value="TreeGrafter"/>
</dbReference>
<dbReference type="GO" id="GO:0005739">
    <property type="term" value="C:mitochondrion"/>
    <property type="evidence" value="ECO:0007669"/>
    <property type="project" value="TreeGrafter"/>
</dbReference>
<evidence type="ECO:0000313" key="13">
    <source>
        <dbReference type="Proteomes" id="UP001218188"/>
    </source>
</evidence>
<evidence type="ECO:0000256" key="2">
    <source>
        <dbReference type="ARBA" id="ARBA00008785"/>
    </source>
</evidence>
<dbReference type="GO" id="GO:0051287">
    <property type="term" value="F:NAD binding"/>
    <property type="evidence" value="ECO:0007669"/>
    <property type="project" value="InterPro"/>
</dbReference>
<evidence type="ECO:0000256" key="9">
    <source>
        <dbReference type="SAM" id="Phobius"/>
    </source>
</evidence>
<keyword evidence="3 7" id="KW-0479">Metal-binding</keyword>
<dbReference type="Gene3D" id="3.40.50.720">
    <property type="entry name" value="NAD(P)-binding Rossmann-like Domain"/>
    <property type="match status" value="1"/>
</dbReference>